<dbReference type="GO" id="GO:0050660">
    <property type="term" value="F:flavin adenine dinucleotide binding"/>
    <property type="evidence" value="ECO:0007669"/>
    <property type="project" value="InterPro"/>
</dbReference>
<keyword evidence="9" id="KW-1185">Reference proteome</keyword>
<gene>
    <name evidence="8" type="ORF">AFUS01_LOCUS1648</name>
</gene>
<organism evidence="8 9">
    <name type="scientific">Allacma fusca</name>
    <dbReference type="NCBI Taxonomy" id="39272"/>
    <lineage>
        <taxon>Eukaryota</taxon>
        <taxon>Metazoa</taxon>
        <taxon>Ecdysozoa</taxon>
        <taxon>Arthropoda</taxon>
        <taxon>Hexapoda</taxon>
        <taxon>Collembola</taxon>
        <taxon>Symphypleona</taxon>
        <taxon>Sminthuridae</taxon>
        <taxon>Allacma</taxon>
    </lineage>
</organism>
<evidence type="ECO:0000256" key="4">
    <source>
        <dbReference type="RuleBase" id="RU003968"/>
    </source>
</evidence>
<feature type="domain" description="Glucose-methanol-choline oxidoreductase N-terminal" evidence="6">
    <location>
        <begin position="123"/>
        <end position="146"/>
    </location>
</feature>
<comment type="similarity">
    <text evidence="4">Belongs to the GMC oxidoreductase family.</text>
</comment>
<dbReference type="PROSITE" id="PS00623">
    <property type="entry name" value="GMC_OXRED_1"/>
    <property type="match status" value="1"/>
</dbReference>
<dbReference type="PANTHER" id="PTHR11552:SF147">
    <property type="entry name" value="CHOLINE DEHYDROGENASE, MITOCHONDRIAL"/>
    <property type="match status" value="1"/>
</dbReference>
<dbReference type="EMBL" id="CAJVCH010009154">
    <property type="protein sequence ID" value="CAG7666064.1"/>
    <property type="molecule type" value="Genomic_DNA"/>
</dbReference>
<feature type="domain" description="Glucose-methanol-choline oxidoreductase N-terminal" evidence="7">
    <location>
        <begin position="302"/>
        <end position="316"/>
    </location>
</feature>
<comment type="caution">
    <text evidence="8">The sequence shown here is derived from an EMBL/GenBank/DDBJ whole genome shotgun (WGS) entry which is preliminary data.</text>
</comment>
<evidence type="ECO:0000256" key="5">
    <source>
        <dbReference type="SAM" id="Phobius"/>
    </source>
</evidence>
<dbReference type="GO" id="GO:0016614">
    <property type="term" value="F:oxidoreductase activity, acting on CH-OH group of donors"/>
    <property type="evidence" value="ECO:0007669"/>
    <property type="project" value="InterPro"/>
</dbReference>
<evidence type="ECO:0000256" key="2">
    <source>
        <dbReference type="ARBA" id="ARBA00022630"/>
    </source>
</evidence>
<dbReference type="OrthoDB" id="269227at2759"/>
<keyword evidence="5" id="KW-1133">Transmembrane helix</keyword>
<feature type="transmembrane region" description="Helical" evidence="5">
    <location>
        <begin position="7"/>
        <end position="30"/>
    </location>
</feature>
<dbReference type="InterPro" id="IPR012132">
    <property type="entry name" value="GMC_OxRdtase"/>
</dbReference>
<evidence type="ECO:0000313" key="8">
    <source>
        <dbReference type="EMBL" id="CAG7666064.1"/>
    </source>
</evidence>
<keyword evidence="2 4" id="KW-0285">Flavoprotein</keyword>
<dbReference type="InterPro" id="IPR000172">
    <property type="entry name" value="GMC_OxRdtase_N"/>
</dbReference>
<name>A0A8J2JDH7_9HEXA</name>
<keyword evidence="5" id="KW-0472">Membrane</keyword>
<proteinExistence type="inferred from homology"/>
<protein>
    <recommendedName>
        <fullName evidence="6 7">Glucose-methanol-choline oxidoreductase N-terminal domain-containing protein</fullName>
    </recommendedName>
</protein>
<dbReference type="PANTHER" id="PTHR11552">
    <property type="entry name" value="GLUCOSE-METHANOL-CHOLINE GMC OXIDOREDUCTASE"/>
    <property type="match status" value="1"/>
</dbReference>
<dbReference type="PROSITE" id="PS00624">
    <property type="entry name" value="GMC_OXRED_2"/>
    <property type="match status" value="1"/>
</dbReference>
<keyword evidence="3 4" id="KW-0274">FAD</keyword>
<evidence type="ECO:0000313" key="9">
    <source>
        <dbReference type="Proteomes" id="UP000708208"/>
    </source>
</evidence>
<evidence type="ECO:0000256" key="1">
    <source>
        <dbReference type="ARBA" id="ARBA00001974"/>
    </source>
</evidence>
<sequence>MGFCNIILLLSIFGTLPLWIVLLNGYNYYYDYLSSQFEDDPLPVYDFIVVGAGSAGAAIANRLSRNNKVLLLEAGGDPIFPQRIPAFSGPLLHWPQHDWCYKTVPQKYACRGAPNNVSYWPRGKSLGGSSNLNFMLYVRGHPLDYDNWANITGDPSWKYENVLEYFKKSQDYHGIHQNNTKHHAQSAYGNLHIESRNIDDLPLVPEFLQAAKELGFENVDLNGPQKPGFDQFEYVQKKGYRFGTYSAFLNPIMGRKNIRISRYSHVTKIKLDRNNIAVGVWYTRHGVKRFARASKEIIISAGAVDSPKLLMLSGIGPSEHLKSVGVKPRVNLPVGQNLVDHVVTTLPSVIIDKPLTFDPMRDFGLDTIMEYAINGTGFLSLPGAVAAEGFISTENALIEGIKCIFWDVKIMSSGVMDTGSVIMGRPDDPKTVVDSKLRVLHTRGLRVADASIMPVIVNGNTNAPAIMIGEKAADIIRQYWSEQYLVCPQLSTYAFQRKFTQNKCFYSTISI</sequence>
<dbReference type="Pfam" id="PF05199">
    <property type="entry name" value="GMC_oxred_C"/>
    <property type="match status" value="1"/>
</dbReference>
<evidence type="ECO:0000256" key="3">
    <source>
        <dbReference type="ARBA" id="ARBA00022827"/>
    </source>
</evidence>
<evidence type="ECO:0000259" key="7">
    <source>
        <dbReference type="PROSITE" id="PS00624"/>
    </source>
</evidence>
<accession>A0A8J2JDH7</accession>
<evidence type="ECO:0000259" key="6">
    <source>
        <dbReference type="PROSITE" id="PS00623"/>
    </source>
</evidence>
<keyword evidence="5" id="KW-0812">Transmembrane</keyword>
<dbReference type="PIRSF" id="PIRSF000137">
    <property type="entry name" value="Alcohol_oxidase"/>
    <property type="match status" value="1"/>
</dbReference>
<dbReference type="InterPro" id="IPR007867">
    <property type="entry name" value="GMC_OxRtase_C"/>
</dbReference>
<reference evidence="8" key="1">
    <citation type="submission" date="2021-06" db="EMBL/GenBank/DDBJ databases">
        <authorList>
            <person name="Hodson N. C."/>
            <person name="Mongue J. A."/>
            <person name="Jaron S. K."/>
        </authorList>
    </citation>
    <scope>NUCLEOTIDE SEQUENCE</scope>
</reference>
<dbReference type="AlphaFoldDB" id="A0A8J2JDH7"/>
<dbReference type="Pfam" id="PF00732">
    <property type="entry name" value="GMC_oxred_N"/>
    <property type="match status" value="1"/>
</dbReference>
<comment type="cofactor">
    <cofactor evidence="1">
        <name>FAD</name>
        <dbReference type="ChEBI" id="CHEBI:57692"/>
    </cofactor>
</comment>
<dbReference type="Proteomes" id="UP000708208">
    <property type="component" value="Unassembled WGS sequence"/>
</dbReference>